<dbReference type="NCBIfam" id="NF003818">
    <property type="entry name" value="PRK05409.1"/>
    <property type="match status" value="1"/>
</dbReference>
<comment type="caution">
    <text evidence="1">The sequence shown here is derived from an EMBL/GenBank/DDBJ whole genome shotgun (WGS) entry which is preliminary data.</text>
</comment>
<evidence type="ECO:0000313" key="2">
    <source>
        <dbReference type="Proteomes" id="UP000191418"/>
    </source>
</evidence>
<dbReference type="EMBL" id="MTSM01000010">
    <property type="protein sequence ID" value="OPX55356.1"/>
    <property type="molecule type" value="Genomic_DNA"/>
</dbReference>
<dbReference type="OrthoDB" id="9763101at2"/>
<dbReference type="STRING" id="64969.SAMN02745127_01586"/>
<name>A0A1T4PR66_9GAMM</name>
<sequence length="284" mass="32266">MTILPNQVGMGLRAPHYQDLLSNQPDVSWLEVHSENYLDDASVQRHILRELSQHYPLSFHGVGLSLGSTDSLNLQHLKSLKELVNEFNPALLSEHLSWSSVSGRYFNDLLPIPYTKQSLQYFCQQVDQAQQFLGRQILIENPTAYLSYKDSTLTEWHFLNNLVAETGCGLLLDLNNIYVNSVNHQFEPLDYLSQINLSAVQELHLAGFTINEYDEGQILIDSHGSPVCDEVWQLFSWVRKLCSAPALIEWDSDIPDIEVLLAEVDKAKSVQERTQNRTGALENV</sequence>
<dbReference type="Proteomes" id="UP000191418">
    <property type="component" value="Unassembled WGS sequence"/>
</dbReference>
<protein>
    <submittedName>
        <fullName evidence="1">Uncharacterized protein</fullName>
    </submittedName>
</protein>
<dbReference type="PANTHER" id="PTHR42194">
    <property type="entry name" value="UPF0276 PROTEIN HI_1600"/>
    <property type="match status" value="1"/>
</dbReference>
<organism evidence="1 2">
    <name type="scientific">Oceanospirillum multiglobuliferum</name>
    <dbReference type="NCBI Taxonomy" id="64969"/>
    <lineage>
        <taxon>Bacteria</taxon>
        <taxon>Pseudomonadati</taxon>
        <taxon>Pseudomonadota</taxon>
        <taxon>Gammaproteobacteria</taxon>
        <taxon>Oceanospirillales</taxon>
        <taxon>Oceanospirillaceae</taxon>
        <taxon>Oceanospirillum</taxon>
    </lineage>
</organism>
<dbReference type="RefSeq" id="WP_078745186.1">
    <property type="nucleotide sequence ID" value="NZ_FUXG01000009.1"/>
</dbReference>
<dbReference type="AlphaFoldDB" id="A0A1T4PR66"/>
<proteinExistence type="predicted"/>
<dbReference type="PANTHER" id="PTHR42194:SF1">
    <property type="entry name" value="UPF0276 PROTEIN HI_1600"/>
    <property type="match status" value="1"/>
</dbReference>
<reference evidence="1 2" key="1">
    <citation type="submission" date="2017-01" db="EMBL/GenBank/DDBJ databases">
        <title>Genome Sequencing of a Marine Spirillum, Oceanospirillum multiglobuliferum ATCC 33336, from Japan.</title>
        <authorList>
            <person name="Carney J.G."/>
            <person name="Trachtenberg A.M."/>
            <person name="Rheaume B.A."/>
            <person name="Linnane J.D."/>
            <person name="Pitts N.L."/>
            <person name="Mykles D.L."/>
            <person name="Maclea K.S."/>
        </authorList>
    </citation>
    <scope>NUCLEOTIDE SEQUENCE [LARGE SCALE GENOMIC DNA]</scope>
    <source>
        <strain evidence="1 2">ATCC 33336</strain>
    </source>
</reference>
<dbReference type="Gene3D" id="3.20.20.150">
    <property type="entry name" value="Divalent-metal-dependent TIM barrel enzymes"/>
    <property type="match status" value="1"/>
</dbReference>
<dbReference type="InterPro" id="IPR007801">
    <property type="entry name" value="MbnB/TglH/ChrH"/>
</dbReference>
<accession>A0A1T4PR66</accession>
<dbReference type="Pfam" id="PF05114">
    <property type="entry name" value="MbnB_TglH_ChrH"/>
    <property type="match status" value="1"/>
</dbReference>
<keyword evidence="2" id="KW-1185">Reference proteome</keyword>
<evidence type="ECO:0000313" key="1">
    <source>
        <dbReference type="EMBL" id="OPX55356.1"/>
    </source>
</evidence>
<gene>
    <name evidence="1" type="ORF">BTE48_09325</name>
</gene>